<sequence>MPHQGKKRELKEEDKLQEDSEQEIDQQLFYGDDEIVQDKTITAGLISDAPKLPKNFEERQNWKRLIVILEACQLQITKNRRGDNELINCDDHQRTIKNMGKRYEDFRPDITHQCLLSLMDSPLNKAGKLQVIIRTNKNVMIEINPHMRVPRTYKRFAGLMTQCLTKFKIKAEGSQTVLMKVIKNTFDKVLPVGVRMIGTSSKAKLVDLQEYVDNLEEMDNDKPVAFIIGGVSVGNPAMEVEGISDAVCISNYGLSAACVCTKLCSAFEAAWDVL</sequence>
<comment type="subcellular location">
    <subcellularLocation>
        <location evidence="1">Nucleus</location>
        <location evidence="1">Nucleolus</location>
    </subcellularLocation>
</comment>
<dbReference type="GO" id="GO:0070037">
    <property type="term" value="F:rRNA (pseudouridine) methyltransferase activity"/>
    <property type="evidence" value="ECO:0007669"/>
    <property type="project" value="InterPro"/>
</dbReference>
<keyword evidence="10" id="KW-0539">Nucleus</keyword>
<dbReference type="Pfam" id="PF03587">
    <property type="entry name" value="EMG1"/>
    <property type="match status" value="1"/>
</dbReference>
<organism evidence="12 13">
    <name type="scientific">Euplotes crassus</name>
    <dbReference type="NCBI Taxonomy" id="5936"/>
    <lineage>
        <taxon>Eukaryota</taxon>
        <taxon>Sar</taxon>
        <taxon>Alveolata</taxon>
        <taxon>Ciliophora</taxon>
        <taxon>Intramacronucleata</taxon>
        <taxon>Spirotrichea</taxon>
        <taxon>Hypotrichia</taxon>
        <taxon>Euplotida</taxon>
        <taxon>Euplotidae</taxon>
        <taxon>Moneuplotes</taxon>
    </lineage>
</organism>
<evidence type="ECO:0000256" key="9">
    <source>
        <dbReference type="ARBA" id="ARBA00022884"/>
    </source>
</evidence>
<keyword evidence="13" id="KW-1185">Reference proteome</keyword>
<evidence type="ECO:0000256" key="1">
    <source>
        <dbReference type="ARBA" id="ARBA00004604"/>
    </source>
</evidence>
<accession>A0AAD2D3H4</accession>
<dbReference type="InterPro" id="IPR029028">
    <property type="entry name" value="Alpha/beta_knot_MTases"/>
</dbReference>
<evidence type="ECO:0000313" key="12">
    <source>
        <dbReference type="EMBL" id="CAI2378143.1"/>
    </source>
</evidence>
<keyword evidence="6" id="KW-0808">Transferase</keyword>
<dbReference type="CDD" id="cd18088">
    <property type="entry name" value="Nep1-like"/>
    <property type="match status" value="1"/>
</dbReference>
<keyword evidence="4" id="KW-0698">rRNA processing</keyword>
<keyword evidence="7" id="KW-0949">S-adenosyl-L-methionine</keyword>
<comment type="similarity">
    <text evidence="2">Belongs to the class IV-like SAM-binding methyltransferase superfamily. RNA methyltransferase NEP1 family.</text>
</comment>
<dbReference type="Proteomes" id="UP001295684">
    <property type="component" value="Unassembled WGS sequence"/>
</dbReference>
<dbReference type="PANTHER" id="PTHR12636">
    <property type="entry name" value="NEP1/MRA1"/>
    <property type="match status" value="1"/>
</dbReference>
<feature type="region of interest" description="Disordered" evidence="11">
    <location>
        <begin position="1"/>
        <end position="23"/>
    </location>
</feature>
<evidence type="ECO:0000256" key="7">
    <source>
        <dbReference type="ARBA" id="ARBA00022691"/>
    </source>
</evidence>
<evidence type="ECO:0000256" key="11">
    <source>
        <dbReference type="SAM" id="MobiDB-lite"/>
    </source>
</evidence>
<evidence type="ECO:0000256" key="8">
    <source>
        <dbReference type="ARBA" id="ARBA00022730"/>
    </source>
</evidence>
<evidence type="ECO:0000256" key="3">
    <source>
        <dbReference type="ARBA" id="ARBA00022517"/>
    </source>
</evidence>
<evidence type="ECO:0000256" key="6">
    <source>
        <dbReference type="ARBA" id="ARBA00022679"/>
    </source>
</evidence>
<dbReference type="Gene3D" id="3.40.1280.10">
    <property type="match status" value="1"/>
</dbReference>
<evidence type="ECO:0000313" key="13">
    <source>
        <dbReference type="Proteomes" id="UP001295684"/>
    </source>
</evidence>
<evidence type="ECO:0000256" key="2">
    <source>
        <dbReference type="ARBA" id="ARBA00008115"/>
    </source>
</evidence>
<dbReference type="FunFam" id="3.40.1280.10:FF:000003">
    <property type="entry name" value="Ribosomal RNA small subunit methyltransferase"/>
    <property type="match status" value="1"/>
</dbReference>
<feature type="compositionally biased region" description="Basic and acidic residues" evidence="11">
    <location>
        <begin position="7"/>
        <end position="18"/>
    </location>
</feature>
<dbReference type="GO" id="GO:0070475">
    <property type="term" value="P:rRNA base methylation"/>
    <property type="evidence" value="ECO:0007669"/>
    <property type="project" value="InterPro"/>
</dbReference>
<keyword evidence="9" id="KW-0694">RNA-binding</keyword>
<evidence type="ECO:0008006" key="14">
    <source>
        <dbReference type="Google" id="ProtNLM"/>
    </source>
</evidence>
<dbReference type="EMBL" id="CAMPGE010019838">
    <property type="protein sequence ID" value="CAI2378143.1"/>
    <property type="molecule type" value="Genomic_DNA"/>
</dbReference>
<keyword evidence="5" id="KW-0489">Methyltransferase</keyword>
<proteinExistence type="inferred from homology"/>
<gene>
    <name evidence="12" type="ORF">ECRASSUSDP1_LOCUS19538</name>
</gene>
<reference evidence="12" key="1">
    <citation type="submission" date="2023-07" db="EMBL/GenBank/DDBJ databases">
        <authorList>
            <consortium name="AG Swart"/>
            <person name="Singh M."/>
            <person name="Singh A."/>
            <person name="Seah K."/>
            <person name="Emmerich C."/>
        </authorList>
    </citation>
    <scope>NUCLEOTIDE SEQUENCE</scope>
    <source>
        <strain evidence="12">DP1</strain>
    </source>
</reference>
<dbReference type="GO" id="GO:0032040">
    <property type="term" value="C:small-subunit processome"/>
    <property type="evidence" value="ECO:0007669"/>
    <property type="project" value="TreeGrafter"/>
</dbReference>
<evidence type="ECO:0000256" key="10">
    <source>
        <dbReference type="ARBA" id="ARBA00023242"/>
    </source>
</evidence>
<dbReference type="PANTHER" id="PTHR12636:SF5">
    <property type="entry name" value="RIBOSOMAL RNA SMALL SUBUNIT METHYLTRANSFERASE NEP1"/>
    <property type="match status" value="1"/>
</dbReference>
<dbReference type="SUPFAM" id="SSF75217">
    <property type="entry name" value="alpha/beta knot"/>
    <property type="match status" value="1"/>
</dbReference>
<name>A0AAD2D3H4_EUPCR</name>
<comment type="caution">
    <text evidence="12">The sequence shown here is derived from an EMBL/GenBank/DDBJ whole genome shotgun (WGS) entry which is preliminary data.</text>
</comment>
<dbReference type="InterPro" id="IPR029026">
    <property type="entry name" value="tRNA_m1G_MTases_N"/>
</dbReference>
<keyword evidence="3" id="KW-0690">Ribosome biogenesis</keyword>
<dbReference type="AlphaFoldDB" id="A0AAD2D3H4"/>
<dbReference type="GO" id="GO:0019843">
    <property type="term" value="F:rRNA binding"/>
    <property type="evidence" value="ECO:0007669"/>
    <property type="project" value="UniProtKB-KW"/>
</dbReference>
<dbReference type="InterPro" id="IPR005304">
    <property type="entry name" value="Rbsml_bgen_MeTrfase_EMG1/NEP1"/>
</dbReference>
<evidence type="ECO:0000256" key="4">
    <source>
        <dbReference type="ARBA" id="ARBA00022552"/>
    </source>
</evidence>
<evidence type="ECO:0000256" key="5">
    <source>
        <dbReference type="ARBA" id="ARBA00022603"/>
    </source>
</evidence>
<keyword evidence="8" id="KW-0699">rRNA-binding</keyword>
<protein>
    <recommendedName>
        <fullName evidence="14">Ribosomal RNA small subunit methyltransferase NEP1</fullName>
    </recommendedName>
</protein>